<keyword evidence="8" id="KW-0408">Iron</keyword>
<sequence length="133" mass="14397">MATGMLNSNDERILGALAASDRPLSAYDILEQVRSGGLKAPVQVYRSLAKLQRQGLVHRIEALNAFIRCCQADHGGHRPGFVVCRDCGRVREFEDQRMAAIAESAAGSDFDIERISVEVLGHCGRCRGAAASL</sequence>
<dbReference type="InterPro" id="IPR002481">
    <property type="entry name" value="FUR"/>
</dbReference>
<dbReference type="Gene3D" id="1.10.10.10">
    <property type="entry name" value="Winged helix-like DNA-binding domain superfamily/Winged helix DNA-binding domain"/>
    <property type="match status" value="1"/>
</dbReference>
<keyword evidence="7" id="KW-0479">Metal-binding</keyword>
<dbReference type="InterPro" id="IPR036388">
    <property type="entry name" value="WH-like_DNA-bd_sf"/>
</dbReference>
<comment type="caution">
    <text evidence="9">The sequence shown here is derived from an EMBL/GenBank/DDBJ whole genome shotgun (WGS) entry which is preliminary data.</text>
</comment>
<evidence type="ECO:0000256" key="4">
    <source>
        <dbReference type="ARBA" id="ARBA00023015"/>
    </source>
</evidence>
<feature type="binding site" evidence="7">
    <location>
        <position position="123"/>
    </location>
    <ligand>
        <name>Zn(2+)</name>
        <dbReference type="ChEBI" id="CHEBI:29105"/>
    </ligand>
</feature>
<dbReference type="InterPro" id="IPR043135">
    <property type="entry name" value="Fur_C"/>
</dbReference>
<dbReference type="RefSeq" id="WP_161142048.1">
    <property type="nucleotide sequence ID" value="NZ_SPKJ01000090.1"/>
</dbReference>
<keyword evidence="6" id="KW-0804">Transcription</keyword>
<evidence type="ECO:0000256" key="2">
    <source>
        <dbReference type="ARBA" id="ARBA00022491"/>
    </source>
</evidence>
<keyword evidence="2" id="KW-0678">Repressor</keyword>
<feature type="binding site" evidence="7">
    <location>
        <position position="126"/>
    </location>
    <ligand>
        <name>Zn(2+)</name>
        <dbReference type="ChEBI" id="CHEBI:29105"/>
    </ligand>
</feature>
<dbReference type="SUPFAM" id="SSF46785">
    <property type="entry name" value="Winged helix' DNA-binding domain"/>
    <property type="match status" value="1"/>
</dbReference>
<accession>A0A964T9B5</accession>
<keyword evidence="4" id="KW-0805">Transcription regulation</keyword>
<evidence type="ECO:0000256" key="5">
    <source>
        <dbReference type="ARBA" id="ARBA00023125"/>
    </source>
</evidence>
<feature type="binding site" evidence="7">
    <location>
        <position position="87"/>
    </location>
    <ligand>
        <name>Zn(2+)</name>
        <dbReference type="ChEBI" id="CHEBI:29105"/>
    </ligand>
</feature>
<protein>
    <submittedName>
        <fullName evidence="9">Transcriptional repressor</fullName>
    </submittedName>
</protein>
<keyword evidence="5" id="KW-0238">DNA-binding</keyword>
<dbReference type="GO" id="GO:0008270">
    <property type="term" value="F:zinc ion binding"/>
    <property type="evidence" value="ECO:0007669"/>
    <property type="project" value="TreeGrafter"/>
</dbReference>
<evidence type="ECO:0000313" key="9">
    <source>
        <dbReference type="EMBL" id="MYZ49707.1"/>
    </source>
</evidence>
<evidence type="ECO:0000256" key="1">
    <source>
        <dbReference type="ARBA" id="ARBA00007957"/>
    </source>
</evidence>
<proteinExistence type="inferred from homology"/>
<evidence type="ECO:0000256" key="6">
    <source>
        <dbReference type="ARBA" id="ARBA00023163"/>
    </source>
</evidence>
<evidence type="ECO:0000256" key="3">
    <source>
        <dbReference type="ARBA" id="ARBA00022833"/>
    </source>
</evidence>
<gene>
    <name evidence="9" type="ORF">E4O86_18540</name>
</gene>
<dbReference type="EMBL" id="SPKJ01000090">
    <property type="protein sequence ID" value="MYZ49707.1"/>
    <property type="molecule type" value="Genomic_DNA"/>
</dbReference>
<organism evidence="9 10">
    <name type="scientific">Propylenella binzhouense</name>
    <dbReference type="NCBI Taxonomy" id="2555902"/>
    <lineage>
        <taxon>Bacteria</taxon>
        <taxon>Pseudomonadati</taxon>
        <taxon>Pseudomonadota</taxon>
        <taxon>Alphaproteobacteria</taxon>
        <taxon>Hyphomicrobiales</taxon>
        <taxon>Propylenellaceae</taxon>
        <taxon>Propylenella</taxon>
    </lineage>
</organism>
<dbReference type="InterPro" id="IPR036390">
    <property type="entry name" value="WH_DNA-bd_sf"/>
</dbReference>
<name>A0A964T9B5_9HYPH</name>
<dbReference type="GO" id="GO:0003700">
    <property type="term" value="F:DNA-binding transcription factor activity"/>
    <property type="evidence" value="ECO:0007669"/>
    <property type="project" value="InterPro"/>
</dbReference>
<dbReference type="PANTHER" id="PTHR33202">
    <property type="entry name" value="ZINC UPTAKE REGULATION PROTEIN"/>
    <property type="match status" value="1"/>
</dbReference>
<dbReference type="GO" id="GO:0005829">
    <property type="term" value="C:cytosol"/>
    <property type="evidence" value="ECO:0007669"/>
    <property type="project" value="TreeGrafter"/>
</dbReference>
<comment type="cofactor">
    <cofactor evidence="8">
        <name>Mn(2+)</name>
        <dbReference type="ChEBI" id="CHEBI:29035"/>
    </cofactor>
    <cofactor evidence="8">
        <name>Fe(2+)</name>
        <dbReference type="ChEBI" id="CHEBI:29033"/>
    </cofactor>
    <text evidence="8">Binds 1 Mn(2+) or Fe(2+) ion per subunit.</text>
</comment>
<comment type="cofactor">
    <cofactor evidence="7">
        <name>Zn(2+)</name>
        <dbReference type="ChEBI" id="CHEBI:29105"/>
    </cofactor>
    <text evidence="7">Binds 1 zinc ion per subunit.</text>
</comment>
<dbReference type="OrthoDB" id="9801127at2"/>
<dbReference type="Gene3D" id="3.30.1490.190">
    <property type="match status" value="1"/>
</dbReference>
<reference evidence="9" key="1">
    <citation type="submission" date="2019-03" db="EMBL/GenBank/DDBJ databases">
        <title>Afifella sp. nov., isolated from activated sludge.</title>
        <authorList>
            <person name="Li Q."/>
            <person name="Liu Y."/>
        </authorList>
    </citation>
    <scope>NUCLEOTIDE SEQUENCE</scope>
    <source>
        <strain evidence="9">L72</strain>
    </source>
</reference>
<dbReference type="Pfam" id="PF01475">
    <property type="entry name" value="FUR"/>
    <property type="match status" value="1"/>
</dbReference>
<feature type="binding site" evidence="8">
    <location>
        <position position="74"/>
    </location>
    <ligand>
        <name>Fe cation</name>
        <dbReference type="ChEBI" id="CHEBI:24875"/>
    </ligand>
</feature>
<dbReference type="PANTHER" id="PTHR33202:SF6">
    <property type="entry name" value="ZINC UPTAKE REGULATION PROTEIN"/>
    <property type="match status" value="1"/>
</dbReference>
<feature type="binding site" evidence="7">
    <location>
        <position position="84"/>
    </location>
    <ligand>
        <name>Zn(2+)</name>
        <dbReference type="ChEBI" id="CHEBI:29105"/>
    </ligand>
</feature>
<evidence type="ECO:0000256" key="8">
    <source>
        <dbReference type="PIRSR" id="PIRSR602481-2"/>
    </source>
</evidence>
<evidence type="ECO:0000256" key="7">
    <source>
        <dbReference type="PIRSR" id="PIRSR602481-1"/>
    </source>
</evidence>
<dbReference type="Proteomes" id="UP000773614">
    <property type="component" value="Unassembled WGS sequence"/>
</dbReference>
<dbReference type="AlphaFoldDB" id="A0A964T9B5"/>
<dbReference type="GO" id="GO:1900376">
    <property type="term" value="P:regulation of secondary metabolite biosynthetic process"/>
    <property type="evidence" value="ECO:0007669"/>
    <property type="project" value="TreeGrafter"/>
</dbReference>
<dbReference type="GO" id="GO:0000976">
    <property type="term" value="F:transcription cis-regulatory region binding"/>
    <property type="evidence" value="ECO:0007669"/>
    <property type="project" value="TreeGrafter"/>
</dbReference>
<dbReference type="GO" id="GO:0045892">
    <property type="term" value="P:negative regulation of DNA-templated transcription"/>
    <property type="evidence" value="ECO:0007669"/>
    <property type="project" value="TreeGrafter"/>
</dbReference>
<comment type="similarity">
    <text evidence="1">Belongs to the Fur family.</text>
</comment>
<evidence type="ECO:0000313" key="10">
    <source>
        <dbReference type="Proteomes" id="UP000773614"/>
    </source>
</evidence>
<keyword evidence="10" id="KW-1185">Reference proteome</keyword>
<keyword evidence="3 7" id="KW-0862">Zinc</keyword>